<dbReference type="HOGENOM" id="CLU_1367022_0_0_1"/>
<accession>A0A0C9W0R7</accession>
<dbReference type="Proteomes" id="UP000054279">
    <property type="component" value="Unassembled WGS sequence"/>
</dbReference>
<protein>
    <submittedName>
        <fullName evidence="2">Uncharacterized protein</fullName>
    </submittedName>
</protein>
<proteinExistence type="predicted"/>
<sequence length="200" mass="23079">MEQEFDGGAGLYRQLNVKKQVMSVREWAEVCAKEELRAPPREEAGRGRKVALSMRRPRTRNPRTATEPESEQEEDGDTVMRDPVVSLPTPPPQPDAEQQPQAESSVTASKRTERLKERERLDHEFLASFEPHQHWLPLGMQASDYTPEFCRALQWMYWRNCGLGEPWYGARVVACLRCLWLLYVPSKYITPIPPAQRTLS</sequence>
<gene>
    <name evidence="2" type="ORF">M422DRAFT_779299</name>
</gene>
<dbReference type="OrthoDB" id="10613367at2759"/>
<reference evidence="2 3" key="1">
    <citation type="submission" date="2014-06" db="EMBL/GenBank/DDBJ databases">
        <title>Evolutionary Origins and Diversification of the Mycorrhizal Mutualists.</title>
        <authorList>
            <consortium name="DOE Joint Genome Institute"/>
            <consortium name="Mycorrhizal Genomics Consortium"/>
            <person name="Kohler A."/>
            <person name="Kuo A."/>
            <person name="Nagy L.G."/>
            <person name="Floudas D."/>
            <person name="Copeland A."/>
            <person name="Barry K.W."/>
            <person name="Cichocki N."/>
            <person name="Veneault-Fourrey C."/>
            <person name="LaButti K."/>
            <person name="Lindquist E.A."/>
            <person name="Lipzen A."/>
            <person name="Lundell T."/>
            <person name="Morin E."/>
            <person name="Murat C."/>
            <person name="Riley R."/>
            <person name="Ohm R."/>
            <person name="Sun H."/>
            <person name="Tunlid A."/>
            <person name="Henrissat B."/>
            <person name="Grigoriev I.V."/>
            <person name="Hibbett D.S."/>
            <person name="Martin F."/>
        </authorList>
    </citation>
    <scope>NUCLEOTIDE SEQUENCE [LARGE SCALE GENOMIC DNA]</scope>
    <source>
        <strain evidence="2 3">SS14</strain>
    </source>
</reference>
<evidence type="ECO:0000313" key="2">
    <source>
        <dbReference type="EMBL" id="KIJ44491.1"/>
    </source>
</evidence>
<evidence type="ECO:0000256" key="1">
    <source>
        <dbReference type="SAM" id="MobiDB-lite"/>
    </source>
</evidence>
<feature type="compositionally biased region" description="Basic and acidic residues" evidence="1">
    <location>
        <begin position="32"/>
        <end position="46"/>
    </location>
</feature>
<name>A0A0C9W0R7_SPHS4</name>
<dbReference type="EMBL" id="KN837117">
    <property type="protein sequence ID" value="KIJ44491.1"/>
    <property type="molecule type" value="Genomic_DNA"/>
</dbReference>
<evidence type="ECO:0000313" key="3">
    <source>
        <dbReference type="Proteomes" id="UP000054279"/>
    </source>
</evidence>
<feature type="compositionally biased region" description="Acidic residues" evidence="1">
    <location>
        <begin position="68"/>
        <end position="77"/>
    </location>
</feature>
<organism evidence="2 3">
    <name type="scientific">Sphaerobolus stellatus (strain SS14)</name>
    <dbReference type="NCBI Taxonomy" id="990650"/>
    <lineage>
        <taxon>Eukaryota</taxon>
        <taxon>Fungi</taxon>
        <taxon>Dikarya</taxon>
        <taxon>Basidiomycota</taxon>
        <taxon>Agaricomycotina</taxon>
        <taxon>Agaricomycetes</taxon>
        <taxon>Phallomycetidae</taxon>
        <taxon>Geastrales</taxon>
        <taxon>Sphaerobolaceae</taxon>
        <taxon>Sphaerobolus</taxon>
    </lineage>
</organism>
<dbReference type="AlphaFoldDB" id="A0A0C9W0R7"/>
<feature type="region of interest" description="Disordered" evidence="1">
    <location>
        <begin position="32"/>
        <end position="112"/>
    </location>
</feature>
<keyword evidence="3" id="KW-1185">Reference proteome</keyword>